<dbReference type="SUPFAM" id="SSF47923">
    <property type="entry name" value="Ypt/Rab-GAP domain of gyp1p"/>
    <property type="match status" value="2"/>
</dbReference>
<dbReference type="GeneID" id="33555104"/>
<dbReference type="InterPro" id="IPR000195">
    <property type="entry name" value="Rab-GAP-TBC_dom"/>
</dbReference>
<name>A0A1Y1UKX2_9TREE</name>
<dbReference type="PANTHER" id="PTHR47219">
    <property type="entry name" value="RAB GTPASE-ACTIVATING PROTEIN 1-LIKE"/>
    <property type="match status" value="1"/>
</dbReference>
<dbReference type="Gene3D" id="1.10.472.80">
    <property type="entry name" value="Ypt/Rab-GAP domain of gyp1p, domain 3"/>
    <property type="match status" value="1"/>
</dbReference>
<feature type="compositionally biased region" description="Polar residues" evidence="2">
    <location>
        <begin position="289"/>
        <end position="306"/>
    </location>
</feature>
<dbReference type="SMART" id="SM00164">
    <property type="entry name" value="TBC"/>
    <property type="match status" value="1"/>
</dbReference>
<dbReference type="GO" id="GO:0031267">
    <property type="term" value="F:small GTPase binding"/>
    <property type="evidence" value="ECO:0007669"/>
    <property type="project" value="TreeGrafter"/>
</dbReference>
<organism evidence="4 5">
    <name type="scientific">Kockovaella imperatae</name>
    <dbReference type="NCBI Taxonomy" id="4999"/>
    <lineage>
        <taxon>Eukaryota</taxon>
        <taxon>Fungi</taxon>
        <taxon>Dikarya</taxon>
        <taxon>Basidiomycota</taxon>
        <taxon>Agaricomycotina</taxon>
        <taxon>Tremellomycetes</taxon>
        <taxon>Tremellales</taxon>
        <taxon>Cuniculitremaceae</taxon>
        <taxon>Kockovaella</taxon>
    </lineage>
</organism>
<sequence length="1071" mass="116517">MVDPDLLGARQVRKASGDEIISQGKEFGRQSRRGSTTKQLLSAFTDEELDIVGTRYDLMDQDEIQQLLEPFSSADISSSFSRMALQENDLGFMETPRARRPSTTKSLDPAMLDRSDTSGEPNANGRPNSSTPPLFPPSPPPLARARRNHPLQVLSRAIRELEDTVASLILENEVLQAQLAAVKPCSIRTDGQQNALHDDISEALGTSLTSPSPLKPSSSRPLPEITHTQSVPPPSRSRFPALSPDQSSKSVPLTEPAKSAKATWTSSLWGWNGTKRQTGSAERKARRGSVSSLASQPVGTSKTLTNEPRIGLEEAMEDGDEEAWRKGDGGSTPSLRAIVNATRILTPDPSSVLDSSAIPPNSLVAYLAHSLVSNARDEGLVSKVSTERRTSKSRARATSIASQESQRSIPVEIEPPVSAESTKSYGDQARAVGRSLLSSVSHATIRGTKAMSAKTEDVARPATLARTMSRPFLGNVSSPPLVNDMRPSPSSTSPQDETPPPSVELASIIPDEARPPTVLLSRQNLGSFFRASEVGKVKLSTASRFQSSEPPLTDRYGFIYDIQHAKLLKDASVAGAAAAASLNGTIPSSQPEGWVEKRRAHRQKQVGSAPTPDRPSSRSSIKSPIPTHTPDASTPRSKTPDSLYDLPPSIIKHDSASRHRSLSTVAALNPSPAKPSLAKDHLTVSVRGSTSLGTTSDALTTHSELPPSPQTKSMTPANSDASSAAASRATVSSLLDQLTDIHDRQQKERMVEWAAFLKHRAKTKISQVEGRKGSEEMIWGSGLVGFNELNSNHKHDQEDRKTFFKLVRRGIPLIYRNDIWAECSGARDMMIPGEYTEVLKKHRDEKSPVQAEIEKDITRTFPGNLFFGGDGHGVPKLRNVLLAYSWHNPSVGYCQGMNMLAATLLLTHPDEEQAYWTLVAIVERLLPAAFFSPDLHGSRVDQMVLDDLVAQYAPKVHAKLVELGIDLASITFGWFLSLFTDCLPVETLFRVWDVFFVEGHDALFRIALAILKLNEPDLLAADSVSDLFAIINGTTSRLWTADKLIALQHGYKAIIRHEDIQARFDAHASAT</sequence>
<feature type="compositionally biased region" description="Low complexity" evidence="2">
    <location>
        <begin position="207"/>
        <end position="223"/>
    </location>
</feature>
<dbReference type="PANTHER" id="PTHR47219:SF20">
    <property type="entry name" value="TBC1 DOMAIN FAMILY MEMBER 2B"/>
    <property type="match status" value="1"/>
</dbReference>
<dbReference type="FunFam" id="1.10.8.270:FF:000026">
    <property type="entry name" value="TBC (Tre-2/Bub2/Cdc16) domain family"/>
    <property type="match status" value="1"/>
</dbReference>
<feature type="compositionally biased region" description="Polar residues" evidence="2">
    <location>
        <begin position="686"/>
        <end position="703"/>
    </location>
</feature>
<accession>A0A1Y1UKX2</accession>
<keyword evidence="5" id="KW-1185">Reference proteome</keyword>
<dbReference type="RefSeq" id="XP_021872625.1">
    <property type="nucleotide sequence ID" value="XM_022013296.1"/>
</dbReference>
<comment type="caution">
    <text evidence="4">The sequence shown here is derived from an EMBL/GenBank/DDBJ whole genome shotgun (WGS) entry which is preliminary data.</text>
</comment>
<feature type="compositionally biased region" description="Pro residues" evidence="2">
    <location>
        <begin position="133"/>
        <end position="142"/>
    </location>
</feature>
<evidence type="ECO:0000256" key="2">
    <source>
        <dbReference type="SAM" id="MobiDB-lite"/>
    </source>
</evidence>
<feature type="region of interest" description="Disordered" evidence="2">
    <location>
        <begin position="204"/>
        <end position="309"/>
    </location>
</feature>
<keyword evidence="1" id="KW-0175">Coiled coil</keyword>
<feature type="coiled-coil region" evidence="1">
    <location>
        <begin position="151"/>
        <end position="178"/>
    </location>
</feature>
<feature type="region of interest" description="Disordered" evidence="2">
    <location>
        <begin position="469"/>
        <end position="503"/>
    </location>
</feature>
<feature type="domain" description="Rab-GAP TBC" evidence="3">
    <location>
        <begin position="810"/>
        <end position="999"/>
    </location>
</feature>
<dbReference type="EMBL" id="NBSH01000004">
    <property type="protein sequence ID" value="ORX38703.1"/>
    <property type="molecule type" value="Genomic_DNA"/>
</dbReference>
<protein>
    <submittedName>
        <fullName evidence="4">Rab-GTPase-TBC domain-domain-containing protein</fullName>
    </submittedName>
</protein>
<evidence type="ECO:0000313" key="5">
    <source>
        <dbReference type="Proteomes" id="UP000193218"/>
    </source>
</evidence>
<feature type="compositionally biased region" description="Polar residues" evidence="2">
    <location>
        <begin position="262"/>
        <end position="280"/>
    </location>
</feature>
<evidence type="ECO:0000313" key="4">
    <source>
        <dbReference type="EMBL" id="ORX38703.1"/>
    </source>
</evidence>
<evidence type="ECO:0000259" key="3">
    <source>
        <dbReference type="PROSITE" id="PS50086"/>
    </source>
</evidence>
<dbReference type="AlphaFoldDB" id="A0A1Y1UKX2"/>
<dbReference type="Proteomes" id="UP000193218">
    <property type="component" value="Unassembled WGS sequence"/>
</dbReference>
<feature type="region of interest" description="Disordered" evidence="2">
    <location>
        <begin position="383"/>
        <end position="409"/>
    </location>
</feature>
<dbReference type="InParanoid" id="A0A1Y1UKX2"/>
<dbReference type="STRING" id="4999.A0A1Y1UKX2"/>
<feature type="region of interest" description="Disordered" evidence="2">
    <location>
        <begin position="91"/>
        <end position="145"/>
    </location>
</feature>
<reference evidence="4 5" key="1">
    <citation type="submission" date="2017-03" db="EMBL/GenBank/DDBJ databases">
        <title>Widespread Adenine N6-methylation of Active Genes in Fungi.</title>
        <authorList>
            <consortium name="DOE Joint Genome Institute"/>
            <person name="Mondo S.J."/>
            <person name="Dannebaum R.O."/>
            <person name="Kuo R.C."/>
            <person name="Louie K.B."/>
            <person name="Bewick A.J."/>
            <person name="Labutti K."/>
            <person name="Haridas S."/>
            <person name="Kuo A."/>
            <person name="Salamov A."/>
            <person name="Ahrendt S.R."/>
            <person name="Lau R."/>
            <person name="Bowen B.P."/>
            <person name="Lipzen A."/>
            <person name="Sullivan W."/>
            <person name="Andreopoulos W.B."/>
            <person name="Clum A."/>
            <person name="Lindquist E."/>
            <person name="Daum C."/>
            <person name="Northen T.R."/>
            <person name="Ramamoorthy G."/>
            <person name="Schmitz R.J."/>
            <person name="Gryganskyi A."/>
            <person name="Culley D."/>
            <person name="Magnuson J."/>
            <person name="James T.Y."/>
            <person name="O'Malley M.A."/>
            <person name="Stajich J.E."/>
            <person name="Spatafora J.W."/>
            <person name="Visel A."/>
            <person name="Grigoriev I.V."/>
        </authorList>
    </citation>
    <scope>NUCLEOTIDE SEQUENCE [LARGE SCALE GENOMIC DNA]</scope>
    <source>
        <strain evidence="4 5">NRRL Y-17943</strain>
    </source>
</reference>
<feature type="compositionally biased region" description="Low complexity" evidence="2">
    <location>
        <begin position="717"/>
        <end position="728"/>
    </location>
</feature>
<proteinExistence type="predicted"/>
<evidence type="ECO:0000256" key="1">
    <source>
        <dbReference type="SAM" id="Coils"/>
    </source>
</evidence>
<feature type="compositionally biased region" description="Low complexity" evidence="2">
    <location>
        <begin position="617"/>
        <end position="626"/>
    </location>
</feature>
<gene>
    <name evidence="4" type="ORF">BD324DRAFT_578043</name>
</gene>
<dbReference type="Gene3D" id="1.10.8.270">
    <property type="entry name" value="putative rabgap domain of human tbc1 domain family member 14 like domains"/>
    <property type="match status" value="1"/>
</dbReference>
<dbReference type="InterPro" id="IPR035969">
    <property type="entry name" value="Rab-GAP_TBC_sf"/>
</dbReference>
<dbReference type="GO" id="GO:0005096">
    <property type="term" value="F:GTPase activator activity"/>
    <property type="evidence" value="ECO:0007669"/>
    <property type="project" value="TreeGrafter"/>
</dbReference>
<feature type="region of interest" description="Disordered" evidence="2">
    <location>
        <begin position="583"/>
        <end position="728"/>
    </location>
</feature>
<dbReference type="Pfam" id="PF00566">
    <property type="entry name" value="RabGAP-TBC"/>
    <property type="match status" value="1"/>
</dbReference>
<dbReference type="InterPro" id="IPR050302">
    <property type="entry name" value="Rab_GAP_TBC_domain"/>
</dbReference>
<dbReference type="OrthoDB" id="294251at2759"/>
<dbReference type="PROSITE" id="PS50086">
    <property type="entry name" value="TBC_RABGAP"/>
    <property type="match status" value="1"/>
</dbReference>